<feature type="compositionally biased region" description="Basic residues" evidence="1">
    <location>
        <begin position="466"/>
        <end position="477"/>
    </location>
</feature>
<dbReference type="PANTHER" id="PTHR28155">
    <property type="entry name" value="ACR243WP"/>
    <property type="match status" value="1"/>
</dbReference>
<proteinExistence type="predicted"/>
<protein>
    <recommendedName>
        <fullName evidence="4">DNA-directed RNA polymerase I subunit RPA34.5</fullName>
    </recommendedName>
</protein>
<feature type="compositionally biased region" description="Polar residues" evidence="1">
    <location>
        <begin position="590"/>
        <end position="603"/>
    </location>
</feature>
<feature type="compositionally biased region" description="Polar residues" evidence="1">
    <location>
        <begin position="556"/>
        <end position="567"/>
    </location>
</feature>
<sequence length="680" mass="71747">MAPRDPYKVHSLKKHIADSQKSQNGTTPQRARAAAAAAKKAAGPSGAIFNNNSDDDDSSSNENGSDSSDEEGGSNFLRNLGAANKTSASAPKRRSKDEEIADSDVERQESTKKATSNPAKSESDSESSSEDDSSSEDESEPAPAAKTSKANANIKTEDSSSEEESEDESEDQGPAATQKKLKRESSESESSSDEDSEDEDESSSKPAPKAAQNGAASKESTSSSSEESSSEEDEPSSAPTPKAQKPESEAESSSSEDEDEDGQAVDESMHISDREDSQQVTIPNMIAPDFMLRKSLAGANGKDVAEICSQANLQGKQVWYFTVPSNVPVSVVQNLEIPLDQSQRGDHVFSHNGENYGVSFDSMTPKSTIQILIPSSDGLQYQSAPRQVDQIMQVRRITQLGGSSGDQSNVGPAPKPAARPQPEGLRTRFKPIGVYDAPIVSTTHAEDTEMADAPASQELPTEKTEKKAKKEKSKKKDKAAPETITGLDAVTPAKKRKHTASEDDALAAAAQLREESQSTDTGVKKRRKDRDGSPDLGFEHQVGGSRQTPVLPPTIPSSLPTIDSSQMAATPTPKPSKKGKKAKSTEVPVPSSSIEPQGVSTPAPSRKSHVPLPSIPGSSQPKNSPVPIPQPGASVSTPVSTKSDKTKKAKSGKSKSKDSAGPSQAKGQTPVPPPVVKGMS</sequence>
<evidence type="ECO:0000256" key="1">
    <source>
        <dbReference type="SAM" id="MobiDB-lite"/>
    </source>
</evidence>
<evidence type="ECO:0008006" key="4">
    <source>
        <dbReference type="Google" id="ProtNLM"/>
    </source>
</evidence>
<feature type="compositionally biased region" description="Acidic residues" evidence="1">
    <location>
        <begin position="254"/>
        <end position="264"/>
    </location>
</feature>
<dbReference type="Proteomes" id="UP000616885">
    <property type="component" value="Unassembled WGS sequence"/>
</dbReference>
<dbReference type="InterPro" id="IPR013240">
    <property type="entry name" value="DNA-dir_RNA_pol1_su_RPA34"/>
</dbReference>
<dbReference type="PANTHER" id="PTHR28155:SF1">
    <property type="entry name" value="DNA-DIRECTED RNA POLYMERASE I SUBUNIT RPA34.5-DOMAIN-CONTAINING PROTEIN"/>
    <property type="match status" value="1"/>
</dbReference>
<dbReference type="InterPro" id="IPR053263">
    <property type="entry name" value="Euk_RPA34_RNAP_subunit"/>
</dbReference>
<feature type="region of interest" description="Disordered" evidence="1">
    <location>
        <begin position="1"/>
        <end position="281"/>
    </location>
</feature>
<feature type="compositionally biased region" description="Basic residues" evidence="1">
    <location>
        <begin position="645"/>
        <end position="654"/>
    </location>
</feature>
<organism evidence="2 3">
    <name type="scientific">Bionectria ochroleuca</name>
    <name type="common">Gliocladium roseum</name>
    <dbReference type="NCBI Taxonomy" id="29856"/>
    <lineage>
        <taxon>Eukaryota</taxon>
        <taxon>Fungi</taxon>
        <taxon>Dikarya</taxon>
        <taxon>Ascomycota</taxon>
        <taxon>Pezizomycotina</taxon>
        <taxon>Sordariomycetes</taxon>
        <taxon>Hypocreomycetidae</taxon>
        <taxon>Hypocreales</taxon>
        <taxon>Bionectriaceae</taxon>
        <taxon>Clonostachys</taxon>
    </lineage>
</organism>
<evidence type="ECO:0000313" key="2">
    <source>
        <dbReference type="EMBL" id="KAF9756673.1"/>
    </source>
</evidence>
<dbReference type="EMBL" id="JADCTT010000002">
    <property type="protein sequence ID" value="KAF9756673.1"/>
    <property type="molecule type" value="Genomic_DNA"/>
</dbReference>
<feature type="region of interest" description="Disordered" evidence="1">
    <location>
        <begin position="445"/>
        <end position="680"/>
    </location>
</feature>
<comment type="caution">
    <text evidence="2">The sequence shown here is derived from an EMBL/GenBank/DDBJ whole genome shotgun (WGS) entry which is preliminary data.</text>
</comment>
<gene>
    <name evidence="2" type="ORF">IM811_007617</name>
</gene>
<feature type="compositionally biased region" description="Polar residues" evidence="1">
    <location>
        <begin position="19"/>
        <end position="29"/>
    </location>
</feature>
<feature type="compositionally biased region" description="Acidic residues" evidence="1">
    <location>
        <begin position="124"/>
        <end position="140"/>
    </location>
</feature>
<dbReference type="AlphaFoldDB" id="A0A8H7TTJ1"/>
<dbReference type="Pfam" id="PF08208">
    <property type="entry name" value="RNA_polI_A34"/>
    <property type="match status" value="1"/>
</dbReference>
<reference evidence="2" key="1">
    <citation type="submission" date="2020-10" db="EMBL/GenBank/DDBJ databases">
        <title>High-Quality Genome Resource of Clonostachys rosea strain S41 by Oxford Nanopore Long-Read Sequencing.</title>
        <authorList>
            <person name="Wang H."/>
        </authorList>
    </citation>
    <scope>NUCLEOTIDE SEQUENCE</scope>
    <source>
        <strain evidence="2">S41</strain>
    </source>
</reference>
<evidence type="ECO:0000313" key="3">
    <source>
        <dbReference type="Proteomes" id="UP000616885"/>
    </source>
</evidence>
<name>A0A8H7TTJ1_BIOOC</name>
<feature type="compositionally biased region" description="Basic and acidic residues" evidence="1">
    <location>
        <begin position="267"/>
        <end position="277"/>
    </location>
</feature>
<accession>A0A8H7TTJ1</accession>
<feature type="compositionally biased region" description="Pro residues" evidence="1">
    <location>
        <begin position="670"/>
        <end position="680"/>
    </location>
</feature>
<dbReference type="Gene3D" id="6.20.250.70">
    <property type="match status" value="1"/>
</dbReference>
<feature type="compositionally biased region" description="Acidic residues" evidence="1">
    <location>
        <begin position="190"/>
        <end position="201"/>
    </location>
</feature>
<dbReference type="GO" id="GO:0006360">
    <property type="term" value="P:transcription by RNA polymerase I"/>
    <property type="evidence" value="ECO:0007669"/>
    <property type="project" value="InterPro"/>
</dbReference>
<feature type="compositionally biased region" description="Low complexity" evidence="1">
    <location>
        <begin position="30"/>
        <end position="42"/>
    </location>
</feature>
<feature type="compositionally biased region" description="Low complexity" evidence="1">
    <location>
        <begin position="217"/>
        <end position="227"/>
    </location>
</feature>
<feature type="region of interest" description="Disordered" evidence="1">
    <location>
        <begin position="401"/>
        <end position="427"/>
    </location>
</feature>
<feature type="compositionally biased region" description="Acidic residues" evidence="1">
    <location>
        <begin position="159"/>
        <end position="171"/>
    </location>
</feature>